<evidence type="ECO:0000256" key="2">
    <source>
        <dbReference type="SAM" id="MobiDB-lite"/>
    </source>
</evidence>
<dbReference type="Proteomes" id="UP001652622">
    <property type="component" value="Unplaced"/>
</dbReference>
<feature type="domain" description="HTH OST-type" evidence="3">
    <location>
        <begin position="681"/>
        <end position="753"/>
    </location>
</feature>
<organism evidence="4 5">
    <name type="scientific">Pantherophis guttatus</name>
    <name type="common">Corn snake</name>
    <name type="synonym">Elaphe guttata</name>
    <dbReference type="NCBI Taxonomy" id="94885"/>
    <lineage>
        <taxon>Eukaryota</taxon>
        <taxon>Metazoa</taxon>
        <taxon>Chordata</taxon>
        <taxon>Craniata</taxon>
        <taxon>Vertebrata</taxon>
        <taxon>Euteleostomi</taxon>
        <taxon>Lepidosauria</taxon>
        <taxon>Squamata</taxon>
        <taxon>Bifurcata</taxon>
        <taxon>Unidentata</taxon>
        <taxon>Episquamata</taxon>
        <taxon>Toxicofera</taxon>
        <taxon>Serpentes</taxon>
        <taxon>Colubroidea</taxon>
        <taxon>Colubridae</taxon>
        <taxon>Colubrinae</taxon>
        <taxon>Pantherophis</taxon>
    </lineage>
</organism>
<keyword evidence="1" id="KW-0221">Differentiation</keyword>
<feature type="compositionally biased region" description="Polar residues" evidence="2">
    <location>
        <begin position="1272"/>
        <end position="1288"/>
    </location>
</feature>
<feature type="region of interest" description="Disordered" evidence="2">
    <location>
        <begin position="1004"/>
        <end position="1031"/>
    </location>
</feature>
<feature type="compositionally biased region" description="Polar residues" evidence="2">
    <location>
        <begin position="653"/>
        <end position="675"/>
    </location>
</feature>
<dbReference type="PROSITE" id="PS51644">
    <property type="entry name" value="HTH_OST"/>
    <property type="match status" value="2"/>
</dbReference>
<feature type="region of interest" description="Disordered" evidence="2">
    <location>
        <begin position="612"/>
        <end position="631"/>
    </location>
</feature>
<dbReference type="Pfam" id="PF12872">
    <property type="entry name" value="OST-HTH"/>
    <property type="match status" value="2"/>
</dbReference>
<feature type="compositionally biased region" description="Low complexity" evidence="2">
    <location>
        <begin position="1229"/>
        <end position="1245"/>
    </location>
</feature>
<feature type="compositionally biased region" description="Low complexity" evidence="2">
    <location>
        <begin position="274"/>
        <end position="296"/>
    </location>
</feature>
<feature type="compositionally biased region" description="Basic and acidic residues" evidence="2">
    <location>
        <begin position="100"/>
        <end position="112"/>
    </location>
</feature>
<feature type="compositionally biased region" description="Polar residues" evidence="2">
    <location>
        <begin position="787"/>
        <end position="802"/>
    </location>
</feature>
<proteinExistence type="predicted"/>
<feature type="compositionally biased region" description="Polar residues" evidence="2">
    <location>
        <begin position="1333"/>
        <end position="1365"/>
    </location>
</feature>
<feature type="compositionally biased region" description="Low complexity" evidence="2">
    <location>
        <begin position="1068"/>
        <end position="1078"/>
    </location>
</feature>
<feature type="compositionally biased region" description="Polar residues" evidence="2">
    <location>
        <begin position="1196"/>
        <end position="1228"/>
    </location>
</feature>
<evidence type="ECO:0000259" key="3">
    <source>
        <dbReference type="PROSITE" id="PS51644"/>
    </source>
</evidence>
<accession>A0A6P9C404</accession>
<feature type="compositionally biased region" description="Polar residues" evidence="2">
    <location>
        <begin position="1079"/>
        <end position="1095"/>
    </location>
</feature>
<dbReference type="RefSeq" id="XP_060549635.1">
    <property type="nucleotide sequence ID" value="XM_060693652.1"/>
</dbReference>
<sequence length="1383" mass="150723">MELNDPDILKYNILQLLIRYPNGVKFGDFSGAFYQIHHFHPQFSHYGYSSLRGLLGDMKETVVIECSKSSEPVMKLINDLNLDGLLDEIEQNGPDSFEQEDSRLKEEEKRAKGEDKAAADLAEVLAAVTNLLLGYGSGLQFEKMQTLLFSTIGIDLQTFSITKGYKDVLTFLGDHIPNLIIRHRGNKYVVQLAQDLTVASVPICSILKLYPDGLKLSKLKEEVKKKCGYDLEVFCYQVGFSDIVSCLQEIPELVISRNKNRNCRIQLKSASLSCSSSQTSHSPSSDSKKSTCISKSVNQDASEKKPASYQSSSSSSSDSDQSIYTSNSSNKVESEKRQKIVLSNVMASITALLSRYMSGLRVKKLQDLLLTEEGIDLEKFSFSLGHKDSLEFLEQKLPQLILSYRANRLNSVVIEPHSVPLLESTGTADPLNSAPDVPIPFLKSIGPVDPLNSAPVPLNCTLYHSGYSSSPDSYQSSCPSNYSKQDESEKGPVLSDVMALVTDLLSNYKKGLRIWKLQDFLLTNEGLDIEKFSIAQGYKDTVEFLEQKMPQLTLKYQVIRLNTVVIVPHSDLEEISEPASAISELFANGSQYQNASASVAVVPPEVNNLFHTNQSGPSTMSSNLPSFHEPHNTLSVKAKSSSLFSSVVQSQQPNPRQPSAKSVTKQTAGNSQVATFQPSTVQDELKQQVALILARHPNGMSLFQFRIAYSATFKQHFPVGNAASTKQRLLEMPDIVYLKGHGVQALLMPVSPDVSPAKPGQPVSSKVENVAVVSSLELVHPVPGTEPSVQSFDSHSVWTSPLDSPENPGSKDCCISKDLSPSMLLATCQEQEKARTSLPGFSDQLSKIEDIPVPSGCSLPTDESLIVPQSLLVPAAPRASMIPIPRPHHSFLQYYQSIRALENKGNKPFTELHTQSIPGSIKIMQTNTSHLNGLGAKLREIPFIPDCSAALPTHSQCTVCGENLQPGILKSRFTPSTNSNISVSSVDSPSVPPVLVKPSEIYSPRSTSQSFDSIQPMLPVQPPPPSRNTEQRDYNCAVAEFDSFSEIQIQSRASQHFSSPDSSAKMNSVSSLSRNSASCFPSRSQPDHQLQQPTHTRPDDLQSISVSLADKASLDSMSPAAIYQRKPTYANSIETNSTTESFIACSVSGAFHTSSVIANNSRASSSVSSRRRAVNPASSPLDFTANSYDQIAYDSAKSTSNSSPLFSETQVSAQQREYARTSATVISNTETTSPTSLSPESTTSSHHQFAYASSRITTNSSALSSETYAFTHQSQNTQASETRIASSTKKADSFSPPLDSTTSLPCHHAYASSEATSTSSVLSKSIARHTPNADFQTNLNHDPPSQNNLTSSLSKQGDQSASLQKKQVPVKPISKHYNGCLIL</sequence>
<feature type="region of interest" description="Disordered" evidence="2">
    <location>
        <begin position="1272"/>
        <end position="1301"/>
    </location>
</feature>
<name>A0A6P9C404_PANGU</name>
<dbReference type="GeneID" id="117668994"/>
<evidence type="ECO:0000256" key="1">
    <source>
        <dbReference type="ARBA" id="ARBA00022782"/>
    </source>
</evidence>
<dbReference type="Gene3D" id="3.30.420.610">
    <property type="entry name" value="LOTUS domain-like"/>
    <property type="match status" value="3"/>
</dbReference>
<feature type="region of interest" description="Disordered" evidence="2">
    <location>
        <begin position="92"/>
        <end position="112"/>
    </location>
</feature>
<gene>
    <name evidence="5 6" type="primary">LOC117668994</name>
</gene>
<protein>
    <submittedName>
        <fullName evidence="6">Mucin-2-like isoform X1</fullName>
    </submittedName>
    <submittedName>
        <fullName evidence="5">Uncharacterized protein LOC117668994 isoform X1</fullName>
    </submittedName>
</protein>
<dbReference type="RefSeq" id="XP_034278973.1">
    <property type="nucleotide sequence ID" value="XM_034423082.1"/>
</dbReference>
<feature type="region of interest" description="Disordered" evidence="2">
    <location>
        <begin position="1052"/>
        <end position="1100"/>
    </location>
</feature>
<dbReference type="GO" id="GO:0030154">
    <property type="term" value="P:cell differentiation"/>
    <property type="evidence" value="ECO:0007669"/>
    <property type="project" value="UniProtKB-KW"/>
</dbReference>
<feature type="compositionally biased region" description="Low complexity" evidence="2">
    <location>
        <begin position="308"/>
        <end position="330"/>
    </location>
</feature>
<evidence type="ECO:0000313" key="5">
    <source>
        <dbReference type="RefSeq" id="XP_034278973.1"/>
    </source>
</evidence>
<dbReference type="InterPro" id="IPR041966">
    <property type="entry name" value="LOTUS-like"/>
</dbReference>
<evidence type="ECO:0000313" key="6">
    <source>
        <dbReference type="RefSeq" id="XP_060549635.1"/>
    </source>
</evidence>
<dbReference type="OMA" id="YACASAK"/>
<feature type="region of interest" description="Disordered" evidence="2">
    <location>
        <begin position="1333"/>
        <end position="1369"/>
    </location>
</feature>
<dbReference type="InterPro" id="IPR025605">
    <property type="entry name" value="OST-HTH/LOTUS_dom"/>
</dbReference>
<feature type="compositionally biased region" description="Polar residues" evidence="2">
    <location>
        <begin position="612"/>
        <end position="625"/>
    </location>
</feature>
<feature type="region of interest" description="Disordered" evidence="2">
    <location>
        <begin position="784"/>
        <end position="804"/>
    </location>
</feature>
<feature type="region of interest" description="Disordered" evidence="2">
    <location>
        <begin position="646"/>
        <end position="675"/>
    </location>
</feature>
<keyword evidence="4" id="KW-1185">Reference proteome</keyword>
<feature type="compositionally biased region" description="Polar residues" evidence="2">
    <location>
        <begin position="1052"/>
        <end position="1067"/>
    </location>
</feature>
<feature type="region of interest" description="Disordered" evidence="2">
    <location>
        <begin position="1196"/>
        <end position="1246"/>
    </location>
</feature>
<dbReference type="KEGG" id="pgut:117668994"/>
<evidence type="ECO:0000313" key="4">
    <source>
        <dbReference type="Proteomes" id="UP001652622"/>
    </source>
</evidence>
<feature type="compositionally biased region" description="Polar residues" evidence="2">
    <location>
        <begin position="1004"/>
        <end position="1013"/>
    </location>
</feature>
<feature type="region of interest" description="Disordered" evidence="2">
    <location>
        <begin position="274"/>
        <end position="330"/>
    </location>
</feature>
<dbReference type="CDD" id="cd08824">
    <property type="entry name" value="LOTUS"/>
    <property type="match status" value="2"/>
</dbReference>
<feature type="domain" description="HTH OST-type" evidence="3">
    <location>
        <begin position="5"/>
        <end position="78"/>
    </location>
</feature>
<reference evidence="5" key="1">
    <citation type="submission" date="2025-04" db="UniProtKB">
        <authorList>
            <consortium name="RefSeq"/>
        </authorList>
    </citation>
    <scope>IDENTIFICATION</scope>
    <source>
        <tissue evidence="5 6">Blood</tissue>
    </source>
</reference>
<dbReference type="InParanoid" id="A0A6P9C404"/>